<protein>
    <submittedName>
        <fullName evidence="2">Uncharacterized protein</fullName>
    </submittedName>
</protein>
<evidence type="ECO:0000313" key="3">
    <source>
        <dbReference type="Proteomes" id="UP000077248"/>
    </source>
</evidence>
<dbReference type="VEuPathDB" id="FungiDB:CC77DRAFT_1057192"/>
<reference evidence="2 3" key="1">
    <citation type="submission" date="2016-05" db="EMBL/GenBank/DDBJ databases">
        <title>Comparative analysis of secretome profiles of manganese(II)-oxidizing ascomycete fungi.</title>
        <authorList>
            <consortium name="DOE Joint Genome Institute"/>
            <person name="Zeiner C.A."/>
            <person name="Purvine S.O."/>
            <person name="Zink E.M."/>
            <person name="Wu S."/>
            <person name="Pasa-Tolic L."/>
            <person name="Chaput D.L."/>
            <person name="Haridas S."/>
            <person name="Grigoriev I.V."/>
            <person name="Santelli C.M."/>
            <person name="Hansel C.M."/>
        </authorList>
    </citation>
    <scope>NUCLEOTIDE SEQUENCE [LARGE SCALE GENOMIC DNA]</scope>
    <source>
        <strain evidence="2 3">SRC1lrK2f</strain>
    </source>
</reference>
<dbReference type="EMBL" id="KV441470">
    <property type="protein sequence ID" value="OAG25409.1"/>
    <property type="molecule type" value="Genomic_DNA"/>
</dbReference>
<evidence type="ECO:0000256" key="1">
    <source>
        <dbReference type="SAM" id="SignalP"/>
    </source>
</evidence>
<keyword evidence="1" id="KW-0732">Signal</keyword>
<sequence>MQFTSTIVGAIMASVAVAQIQLENVASFETYANADCAPPANQAQNINSNTCNFLPQQSARIYYLEKTRANCRLEFYTAGDCSGTPTDTITTVPSGCIDVSTKFSYKAICS</sequence>
<name>A0A177E346_ALTAL</name>
<gene>
    <name evidence="2" type="ORF">CC77DRAFT_1057192</name>
</gene>
<dbReference type="Proteomes" id="UP000077248">
    <property type="component" value="Unassembled WGS sequence"/>
</dbReference>
<organism evidence="2 3">
    <name type="scientific">Alternaria alternata</name>
    <name type="common">Alternaria rot fungus</name>
    <name type="synonym">Torula alternata</name>
    <dbReference type="NCBI Taxonomy" id="5599"/>
    <lineage>
        <taxon>Eukaryota</taxon>
        <taxon>Fungi</taxon>
        <taxon>Dikarya</taxon>
        <taxon>Ascomycota</taxon>
        <taxon>Pezizomycotina</taxon>
        <taxon>Dothideomycetes</taxon>
        <taxon>Pleosporomycetidae</taxon>
        <taxon>Pleosporales</taxon>
        <taxon>Pleosporineae</taxon>
        <taxon>Pleosporaceae</taxon>
        <taxon>Alternaria</taxon>
        <taxon>Alternaria sect. Alternaria</taxon>
        <taxon>Alternaria alternata complex</taxon>
    </lineage>
</organism>
<keyword evidence="3" id="KW-1185">Reference proteome</keyword>
<feature type="signal peptide" evidence="1">
    <location>
        <begin position="1"/>
        <end position="18"/>
    </location>
</feature>
<dbReference type="KEGG" id="aalt:CC77DRAFT_1057192"/>
<dbReference type="GeneID" id="29113581"/>
<dbReference type="OMA" id="RANCQLQ"/>
<accession>A0A177E346</accession>
<dbReference type="AlphaFoldDB" id="A0A177E346"/>
<feature type="chain" id="PRO_5008060090" evidence="1">
    <location>
        <begin position="19"/>
        <end position="110"/>
    </location>
</feature>
<evidence type="ECO:0000313" key="2">
    <source>
        <dbReference type="EMBL" id="OAG25409.1"/>
    </source>
</evidence>
<proteinExistence type="predicted"/>
<dbReference type="RefSeq" id="XP_018390830.1">
    <property type="nucleotide sequence ID" value="XM_018527987.1"/>
</dbReference>